<dbReference type="RefSeq" id="WP_019439570.1">
    <property type="nucleotide sequence ID" value="NZ_ALOE01000002.1"/>
</dbReference>
<organism evidence="2 3">
    <name type="scientific">Moritella marina ATCC 15381</name>
    <dbReference type="NCBI Taxonomy" id="1202962"/>
    <lineage>
        <taxon>Bacteria</taxon>
        <taxon>Pseudomonadati</taxon>
        <taxon>Pseudomonadota</taxon>
        <taxon>Gammaproteobacteria</taxon>
        <taxon>Alteromonadales</taxon>
        <taxon>Moritellaceae</taxon>
        <taxon>Moritella</taxon>
    </lineage>
</organism>
<keyword evidence="1" id="KW-0732">Signal</keyword>
<feature type="chain" id="PRO_5023819746" description="Lipoprotein" evidence="1">
    <location>
        <begin position="21"/>
        <end position="104"/>
    </location>
</feature>
<proteinExistence type="predicted"/>
<dbReference type="PROSITE" id="PS51257">
    <property type="entry name" value="PROKAR_LIPOPROTEIN"/>
    <property type="match status" value="1"/>
</dbReference>
<evidence type="ECO:0008006" key="4">
    <source>
        <dbReference type="Google" id="ProtNLM"/>
    </source>
</evidence>
<dbReference type="KEGG" id="mmaa:FR932_13155"/>
<feature type="signal peptide" evidence="1">
    <location>
        <begin position="1"/>
        <end position="20"/>
    </location>
</feature>
<accession>A0A5J6WN67</accession>
<dbReference type="Proteomes" id="UP000327424">
    <property type="component" value="Chromosome"/>
</dbReference>
<gene>
    <name evidence="2" type="ORF">FR932_13155</name>
</gene>
<evidence type="ECO:0000313" key="2">
    <source>
        <dbReference type="EMBL" id="QFI38731.1"/>
    </source>
</evidence>
<dbReference type="EMBL" id="CP044399">
    <property type="protein sequence ID" value="QFI38731.1"/>
    <property type="molecule type" value="Genomic_DNA"/>
</dbReference>
<name>A0A5J6WN67_MORMI</name>
<evidence type="ECO:0000313" key="3">
    <source>
        <dbReference type="Proteomes" id="UP000327424"/>
    </source>
</evidence>
<evidence type="ECO:0000256" key="1">
    <source>
        <dbReference type="SAM" id="SignalP"/>
    </source>
</evidence>
<protein>
    <recommendedName>
        <fullName evidence="4">Lipoprotein</fullName>
    </recommendedName>
</protein>
<dbReference type="AlphaFoldDB" id="A0A5J6WN67"/>
<keyword evidence="3" id="KW-1185">Reference proteome</keyword>
<sequence length="104" mass="11620">MIRKFCLLFIALTLSGCVGLNTVSMTQIPKDKDQLVEANAHDWVFLNFTTQNDFADRAVDNLKAQCVGGKISGVFTKHQTTSYLLVFKREVIVSGYCSLPKDIM</sequence>
<dbReference type="OrthoDB" id="330481at2"/>
<reference evidence="2 3" key="1">
    <citation type="submission" date="2019-09" db="EMBL/GenBank/DDBJ databases">
        <title>Hybrid Assembly of the complete Genome of the Deep-Sea Bacterium Moritella marina from long Nanopore and Illumina reads.</title>
        <authorList>
            <person name="Magin S."/>
            <person name="Georgoulis A."/>
            <person name="Papadimitriou K."/>
            <person name="Iliakis G."/>
            <person name="Vorgias C.E."/>
        </authorList>
    </citation>
    <scope>NUCLEOTIDE SEQUENCE [LARGE SCALE GENOMIC DNA]</scope>
    <source>
        <strain evidence="2 3">MP-1</strain>
    </source>
</reference>